<feature type="region of interest" description="Disordered" evidence="2">
    <location>
        <begin position="251"/>
        <end position="273"/>
    </location>
</feature>
<feature type="region of interest" description="Disordered" evidence="2">
    <location>
        <begin position="67"/>
        <end position="125"/>
    </location>
</feature>
<keyword evidence="1" id="KW-0175">Coiled coil</keyword>
<dbReference type="Proteomes" id="UP000515151">
    <property type="component" value="Chromosome 4"/>
</dbReference>
<dbReference type="AlphaFoldDB" id="A0A6P8D8T2"/>
<feature type="compositionally biased region" description="Basic and acidic residues" evidence="2">
    <location>
        <begin position="292"/>
        <end position="301"/>
    </location>
</feature>
<evidence type="ECO:0000256" key="1">
    <source>
        <dbReference type="SAM" id="Coils"/>
    </source>
</evidence>
<name>A0A6P8D8T2_PUNGR</name>
<feature type="compositionally biased region" description="Low complexity" evidence="2">
    <location>
        <begin position="77"/>
        <end position="86"/>
    </location>
</feature>
<feature type="domain" description="DUF632" evidence="3">
    <location>
        <begin position="410"/>
        <end position="727"/>
    </location>
</feature>
<evidence type="ECO:0000313" key="6">
    <source>
        <dbReference type="RefSeq" id="XP_031390929.1"/>
    </source>
</evidence>
<dbReference type="GeneID" id="116203373"/>
<gene>
    <name evidence="6" type="primary">LOC116203373</name>
</gene>
<feature type="compositionally biased region" description="Low complexity" evidence="2">
    <location>
        <begin position="456"/>
        <end position="491"/>
    </location>
</feature>
<protein>
    <submittedName>
        <fullName evidence="6">Protein ALTERED PHOSPHATE STARVATION RESPONSE 1 isoform X1</fullName>
    </submittedName>
</protein>
<dbReference type="Pfam" id="PF04783">
    <property type="entry name" value="DUF630"/>
    <property type="match status" value="1"/>
</dbReference>
<evidence type="ECO:0000313" key="5">
    <source>
        <dbReference type="Proteomes" id="UP000515151"/>
    </source>
</evidence>
<dbReference type="Pfam" id="PF04782">
    <property type="entry name" value="DUF632"/>
    <property type="match status" value="1"/>
</dbReference>
<accession>A0A6P8D8T2</accession>
<dbReference type="RefSeq" id="XP_031390929.1">
    <property type="nucleotide sequence ID" value="XM_031535069.1"/>
</dbReference>
<feature type="region of interest" description="Disordered" evidence="2">
    <location>
        <begin position="174"/>
        <end position="195"/>
    </location>
</feature>
<proteinExistence type="predicted"/>
<evidence type="ECO:0000256" key="2">
    <source>
        <dbReference type="SAM" id="MobiDB-lite"/>
    </source>
</evidence>
<reference evidence="5" key="1">
    <citation type="journal article" date="2020" name="Plant Biotechnol. J.">
        <title>The pomegranate (Punica granatum L.) draft genome dissects genetic divergence between soft- and hard-seeded cultivars.</title>
        <authorList>
            <person name="Luo X."/>
            <person name="Li H."/>
            <person name="Wu Z."/>
            <person name="Yao W."/>
            <person name="Zhao P."/>
            <person name="Cao D."/>
            <person name="Yu H."/>
            <person name="Li K."/>
            <person name="Poudel K."/>
            <person name="Zhao D."/>
            <person name="Zhang F."/>
            <person name="Xia X."/>
            <person name="Chen L."/>
            <person name="Wang Q."/>
            <person name="Jing D."/>
            <person name="Cao S."/>
        </authorList>
    </citation>
    <scope>NUCLEOTIDE SEQUENCE [LARGE SCALE GENOMIC DNA]</scope>
    <source>
        <strain evidence="5">cv. Tunisia</strain>
    </source>
</reference>
<dbReference type="OrthoDB" id="658187at2759"/>
<feature type="compositionally biased region" description="Pro residues" evidence="2">
    <location>
        <begin position="258"/>
        <end position="269"/>
    </location>
</feature>
<feature type="compositionally biased region" description="Basic and acidic residues" evidence="2">
    <location>
        <begin position="96"/>
        <end position="108"/>
    </location>
</feature>
<feature type="region of interest" description="Disordered" evidence="2">
    <location>
        <begin position="456"/>
        <end position="499"/>
    </location>
</feature>
<sequence length="843" mass="92907">MGCASSKLDDLPAVGLCQERCSFLDEAIRQRYAFADAHLAYISSLKSIAHSLHDFFELTGPYSPVLNLPPHRKGSDPAPAAVPAAPKGRGGGHGHSRSDSGSHLHFPSDSDGESGSGSVSLHHSGHSSPVYFHGGSVDYASPSQVEANMISSHQGGFLHMNYMKKKATPSVVYEQRPPASGQGTIHFGESSSSSSSYYPYPYQLANTYPYNGYPNYGDAGGGGSSGGGGYGYSSPPPPSYGGYGYSQAPIAAAESSTKPPPPPPSPPQPSAWEFLNPFETFDRHYSPYTPSRDSREVREEEGIPDLEDEGYQHEVVKKVHGNQKISDAGNYSNAGNYSKAVAVDDPEDREANGKPQMYRAGPGPAAEGSGAEYEVHVVDKKVVDDDGERQRSEERPESAGRPKGFRGVFDAVKEIKIQFERASEAGNEIAKMLEAGKLPYRRKHQAVTPKMVQVVTPPSSVLSSKASTSTTTSTTTSTDPSSSSEVSGPASVDEDVGMRSGNLSSSLHKLYLWEKKLYNEVKAEEKMRVNHDRKVQKLMRLDQRGAEATKVDATRTLIRNLSTKIRIAIQVVDKISVTINKIRDEELWPQLNELIEGLTRMWKCMLECHQTQCQVIGEGGLGPIGSGKMLSDVHLEATLQFERELINWTLRFSSWISAQKGFVKALNNWLLKCLLYEPEETPDGIAPFSPGRIGAPPVFVICNQWTQALERISEKEVLNAMRDFVMGLLHIWKQDKFEMRQRMEANKDLEKKVKNLDREDQRIHKEIQAMDKKMVLFAGDGDDLAVAGPAIYPSDMSIDLQASLRRIFEAMERFMDSSSRAYEELLQRCEEEEKLAQERGRGS</sequence>
<dbReference type="InterPro" id="IPR006868">
    <property type="entry name" value="DUF630"/>
</dbReference>
<feature type="compositionally biased region" description="Low complexity" evidence="2">
    <location>
        <begin position="116"/>
        <end position="125"/>
    </location>
</feature>
<dbReference type="PANTHER" id="PTHR21450">
    <property type="entry name" value="PROTEIN ALTERED PHOSPHATE STARVATION RESPONSE 1"/>
    <property type="match status" value="1"/>
</dbReference>
<feature type="compositionally biased region" description="Basic and acidic residues" evidence="2">
    <location>
        <begin position="373"/>
        <end position="400"/>
    </location>
</feature>
<feature type="region of interest" description="Disordered" evidence="2">
    <location>
        <begin position="285"/>
        <end position="405"/>
    </location>
</feature>
<dbReference type="PANTHER" id="PTHR21450:SF41">
    <property type="entry name" value="RNA POLYMERASE SUBUNIT BETA, PUTATIVE (DUF630 AND DUF632)-RELATED"/>
    <property type="match status" value="1"/>
</dbReference>
<evidence type="ECO:0000259" key="4">
    <source>
        <dbReference type="Pfam" id="PF04783"/>
    </source>
</evidence>
<feature type="compositionally biased region" description="Low complexity" evidence="2">
    <location>
        <begin position="360"/>
        <end position="372"/>
    </location>
</feature>
<feature type="domain" description="DUF630" evidence="4">
    <location>
        <begin position="1"/>
        <end position="57"/>
    </location>
</feature>
<reference evidence="6" key="2">
    <citation type="submission" date="2025-08" db="UniProtKB">
        <authorList>
            <consortium name="RefSeq"/>
        </authorList>
    </citation>
    <scope>IDENTIFICATION</scope>
    <source>
        <tissue evidence="6">Leaf</tissue>
    </source>
</reference>
<evidence type="ECO:0000259" key="3">
    <source>
        <dbReference type="Pfam" id="PF04782"/>
    </source>
</evidence>
<feature type="compositionally biased region" description="Polar residues" evidence="2">
    <location>
        <begin position="323"/>
        <end position="336"/>
    </location>
</feature>
<organism evidence="5 6">
    <name type="scientific">Punica granatum</name>
    <name type="common">Pomegranate</name>
    <dbReference type="NCBI Taxonomy" id="22663"/>
    <lineage>
        <taxon>Eukaryota</taxon>
        <taxon>Viridiplantae</taxon>
        <taxon>Streptophyta</taxon>
        <taxon>Embryophyta</taxon>
        <taxon>Tracheophyta</taxon>
        <taxon>Spermatophyta</taxon>
        <taxon>Magnoliopsida</taxon>
        <taxon>eudicotyledons</taxon>
        <taxon>Gunneridae</taxon>
        <taxon>Pentapetalae</taxon>
        <taxon>rosids</taxon>
        <taxon>malvids</taxon>
        <taxon>Myrtales</taxon>
        <taxon>Lythraceae</taxon>
        <taxon>Punica</taxon>
    </lineage>
</organism>
<dbReference type="InterPro" id="IPR006867">
    <property type="entry name" value="DUF632"/>
</dbReference>
<feature type="coiled-coil region" evidence="1">
    <location>
        <begin position="739"/>
        <end position="766"/>
    </location>
</feature>
<keyword evidence="5" id="KW-1185">Reference proteome</keyword>